<feature type="repeat" description="TPR" evidence="1">
    <location>
        <begin position="188"/>
        <end position="221"/>
    </location>
</feature>
<dbReference type="GO" id="GO:0003727">
    <property type="term" value="F:single-stranded RNA binding"/>
    <property type="evidence" value="ECO:0007669"/>
    <property type="project" value="TreeGrafter"/>
</dbReference>
<evidence type="ECO:0000256" key="1">
    <source>
        <dbReference type="PROSITE-ProRule" id="PRU00339"/>
    </source>
</evidence>
<gene>
    <name evidence="2" type="ORF">EV656_10398</name>
</gene>
<dbReference type="Pfam" id="PF13432">
    <property type="entry name" value="TPR_16"/>
    <property type="match status" value="3"/>
</dbReference>
<dbReference type="InterPro" id="IPR019734">
    <property type="entry name" value="TPR_rpt"/>
</dbReference>
<evidence type="ECO:0000313" key="2">
    <source>
        <dbReference type="EMBL" id="TCP25349.1"/>
    </source>
</evidence>
<dbReference type="GO" id="GO:0006397">
    <property type="term" value="P:mRNA processing"/>
    <property type="evidence" value="ECO:0007669"/>
    <property type="project" value="InterPro"/>
</dbReference>
<dbReference type="InterPro" id="IPR044624">
    <property type="entry name" value="Mbb1-like"/>
</dbReference>
<dbReference type="PANTHER" id="PTHR44917:SF1">
    <property type="entry name" value="PROTEIN HIGH CHLOROPHYLL FLUORESCENT 107"/>
    <property type="match status" value="1"/>
</dbReference>
<feature type="repeat" description="TPR" evidence="1">
    <location>
        <begin position="120"/>
        <end position="153"/>
    </location>
</feature>
<feature type="repeat" description="TPR" evidence="1">
    <location>
        <begin position="52"/>
        <end position="85"/>
    </location>
</feature>
<dbReference type="RefSeq" id="WP_132601215.1">
    <property type="nucleotide sequence ID" value="NZ_NRRP01000006.1"/>
</dbReference>
<evidence type="ECO:0000313" key="3">
    <source>
        <dbReference type="Proteomes" id="UP000295733"/>
    </source>
</evidence>
<dbReference type="GO" id="GO:0006417">
    <property type="term" value="P:regulation of translation"/>
    <property type="evidence" value="ECO:0007669"/>
    <property type="project" value="TreeGrafter"/>
</dbReference>
<dbReference type="SMART" id="SM00028">
    <property type="entry name" value="TPR"/>
    <property type="match status" value="6"/>
</dbReference>
<protein>
    <submittedName>
        <fullName evidence="2">Tfp pilus assembly protein PilF</fullName>
    </submittedName>
</protein>
<dbReference type="GO" id="GO:0003729">
    <property type="term" value="F:mRNA binding"/>
    <property type="evidence" value="ECO:0007669"/>
    <property type="project" value="InterPro"/>
</dbReference>
<proteinExistence type="predicted"/>
<organism evidence="2 3">
    <name type="scientific">Rhodovulum adriaticum</name>
    <name type="common">Rhodopseudomonas adriatica</name>
    <dbReference type="NCBI Taxonomy" id="35804"/>
    <lineage>
        <taxon>Bacteria</taxon>
        <taxon>Pseudomonadati</taxon>
        <taxon>Pseudomonadota</taxon>
        <taxon>Alphaproteobacteria</taxon>
        <taxon>Rhodobacterales</taxon>
        <taxon>Paracoccaceae</taxon>
        <taxon>Rhodovulum</taxon>
    </lineage>
</organism>
<name>A0A4R2NTI5_RHOAD</name>
<dbReference type="EMBL" id="SLXL01000003">
    <property type="protein sequence ID" value="TCP25349.1"/>
    <property type="molecule type" value="Genomic_DNA"/>
</dbReference>
<dbReference type="Proteomes" id="UP000295733">
    <property type="component" value="Unassembled WGS sequence"/>
</dbReference>
<reference evidence="2 3" key="1">
    <citation type="submission" date="2019-03" db="EMBL/GenBank/DDBJ databases">
        <title>Genomic Encyclopedia of Type Strains, Phase IV (KMG-IV): sequencing the most valuable type-strain genomes for metagenomic binning, comparative biology and taxonomic classification.</title>
        <authorList>
            <person name="Goeker M."/>
        </authorList>
    </citation>
    <scope>NUCLEOTIDE SEQUENCE [LARGE SCALE GENOMIC DNA]</scope>
    <source>
        <strain evidence="2 3">DSM 2781</strain>
    </source>
</reference>
<dbReference type="Pfam" id="PF14559">
    <property type="entry name" value="TPR_19"/>
    <property type="match status" value="1"/>
</dbReference>
<keyword evidence="3" id="KW-1185">Reference proteome</keyword>
<dbReference type="OrthoDB" id="7831694at2"/>
<dbReference type="InterPro" id="IPR011990">
    <property type="entry name" value="TPR-like_helical_dom_sf"/>
</dbReference>
<keyword evidence="1" id="KW-0802">TPR repeat</keyword>
<dbReference type="AlphaFoldDB" id="A0A4R2NTI5"/>
<dbReference type="PROSITE" id="PS50005">
    <property type="entry name" value="TPR"/>
    <property type="match status" value="3"/>
</dbReference>
<dbReference type="SUPFAM" id="SSF48452">
    <property type="entry name" value="TPR-like"/>
    <property type="match status" value="2"/>
</dbReference>
<sequence length="407" mass="45601">MSDTNEWTPSFREFDDTDTQSMGYIRSLFSEGRVEEARAELQKQIEADPDNARPVIALGFSLLRERRLEEAARQFEKAMDLDPENEVPALLAAQVGMRGDNPEYAEVNFHKALAANPNSVRALTGLSRLHLRNDKPEEAITVLERAIEADPQSRRLRQRLAALCVDQDRYEDAQAHLEHVLSIFPDDIPTVIQLGNALHDMGKADEALTLLRRTAEAHPEDAGLLSALGNMLIRSGNFQEAEGLLRRAVTLPRRAAAAGGEQASQLGQGQAQSPRQAEFRRRMADWFRGRPRVFAQLLLVQALIPQNKQSEAREILAQLPRRGNMAVAIQRLYGDAFAREGNITAAEESYRAALHSAPKGETYIRKIDEARSARKLSDTELFALYTDALDQSQKDMMSSLFRMGDRD</sequence>
<accession>A0A4R2NTI5</accession>
<dbReference type="Gene3D" id="1.25.40.10">
    <property type="entry name" value="Tetratricopeptide repeat domain"/>
    <property type="match status" value="2"/>
</dbReference>
<comment type="caution">
    <text evidence="2">The sequence shown here is derived from an EMBL/GenBank/DDBJ whole genome shotgun (WGS) entry which is preliminary data.</text>
</comment>
<dbReference type="PANTHER" id="PTHR44917">
    <property type="entry name" value="PROTEIN HIGH CHLOROPHYLL FLUORESCENT 107"/>
    <property type="match status" value="1"/>
</dbReference>